<sequence>MSRNAPSSTPTAAAVNRKPGTPSTMLTRSSGGTRFADDTISNGNGADPGPAAGGKETSGGGTSPPIAWAPSFHGSPNPSGNGWDPTIPRDRVEPWACAVVRTWAAP</sequence>
<keyword evidence="3" id="KW-1185">Reference proteome</keyword>
<evidence type="ECO:0000256" key="1">
    <source>
        <dbReference type="SAM" id="MobiDB-lite"/>
    </source>
</evidence>
<accession>A0A4V2Z9J8</accession>
<feature type="region of interest" description="Disordered" evidence="1">
    <location>
        <begin position="1"/>
        <end position="89"/>
    </location>
</feature>
<proteinExistence type="predicted"/>
<dbReference type="RefSeq" id="WP_132632797.1">
    <property type="nucleotide sequence ID" value="NZ_SMLD01000065.1"/>
</dbReference>
<name>A0A4V2Z9J8_9ACTN</name>
<gene>
    <name evidence="2" type="ORF">E1295_23855</name>
</gene>
<feature type="compositionally biased region" description="Low complexity" evidence="1">
    <location>
        <begin position="42"/>
        <end position="54"/>
    </location>
</feature>
<organism evidence="2 3">
    <name type="scientific">Nonomuraea mesophila</name>
    <dbReference type="NCBI Taxonomy" id="2530382"/>
    <lineage>
        <taxon>Bacteria</taxon>
        <taxon>Bacillati</taxon>
        <taxon>Actinomycetota</taxon>
        <taxon>Actinomycetes</taxon>
        <taxon>Streptosporangiales</taxon>
        <taxon>Streptosporangiaceae</taxon>
        <taxon>Nonomuraea</taxon>
    </lineage>
</organism>
<evidence type="ECO:0000313" key="3">
    <source>
        <dbReference type="Proteomes" id="UP000295136"/>
    </source>
</evidence>
<evidence type="ECO:0000313" key="2">
    <source>
        <dbReference type="EMBL" id="TDE45763.1"/>
    </source>
</evidence>
<dbReference type="AlphaFoldDB" id="A0A4V2Z9J8"/>
<feature type="compositionally biased region" description="Polar residues" evidence="1">
    <location>
        <begin position="21"/>
        <end position="32"/>
    </location>
</feature>
<protein>
    <submittedName>
        <fullName evidence="2">Uncharacterized protein</fullName>
    </submittedName>
</protein>
<reference evidence="2 3" key="1">
    <citation type="submission" date="2019-03" db="EMBL/GenBank/DDBJ databases">
        <title>Draft genome sequences of novel Actinobacteria.</title>
        <authorList>
            <person name="Sahin N."/>
            <person name="Ay H."/>
            <person name="Saygin H."/>
        </authorList>
    </citation>
    <scope>NUCLEOTIDE SEQUENCE [LARGE SCALE GENOMIC DNA]</scope>
    <source>
        <strain evidence="2 3">6K102</strain>
    </source>
</reference>
<dbReference type="EMBL" id="SMLD01000065">
    <property type="protein sequence ID" value="TDE45763.1"/>
    <property type="molecule type" value="Genomic_DNA"/>
</dbReference>
<feature type="compositionally biased region" description="Polar residues" evidence="1">
    <location>
        <begin position="1"/>
        <end position="11"/>
    </location>
</feature>
<dbReference type="Proteomes" id="UP000295136">
    <property type="component" value="Unassembled WGS sequence"/>
</dbReference>
<comment type="caution">
    <text evidence="2">The sequence shown here is derived from an EMBL/GenBank/DDBJ whole genome shotgun (WGS) entry which is preliminary data.</text>
</comment>